<comment type="caution">
    <text evidence="1">The sequence shown here is derived from an EMBL/GenBank/DDBJ whole genome shotgun (WGS) entry which is preliminary data.</text>
</comment>
<gene>
    <name evidence="1" type="ORF">DY000_02029728</name>
</gene>
<evidence type="ECO:0000313" key="1">
    <source>
        <dbReference type="EMBL" id="KAF3580712.1"/>
    </source>
</evidence>
<organism evidence="1 2">
    <name type="scientific">Brassica cretica</name>
    <name type="common">Mustard</name>
    <dbReference type="NCBI Taxonomy" id="69181"/>
    <lineage>
        <taxon>Eukaryota</taxon>
        <taxon>Viridiplantae</taxon>
        <taxon>Streptophyta</taxon>
        <taxon>Embryophyta</taxon>
        <taxon>Tracheophyta</taxon>
        <taxon>Spermatophyta</taxon>
        <taxon>Magnoliopsida</taxon>
        <taxon>eudicotyledons</taxon>
        <taxon>Gunneridae</taxon>
        <taxon>Pentapetalae</taxon>
        <taxon>rosids</taxon>
        <taxon>malvids</taxon>
        <taxon>Brassicales</taxon>
        <taxon>Brassicaceae</taxon>
        <taxon>Brassiceae</taxon>
        <taxon>Brassica</taxon>
    </lineage>
</organism>
<name>A0ABQ7DS65_BRACR</name>
<keyword evidence="2" id="KW-1185">Reference proteome</keyword>
<reference evidence="1 2" key="1">
    <citation type="journal article" date="2020" name="BMC Genomics">
        <title>Intraspecific diversification of the crop wild relative Brassica cretica Lam. using demographic model selection.</title>
        <authorList>
            <person name="Kioukis A."/>
            <person name="Michalopoulou V.A."/>
            <person name="Briers L."/>
            <person name="Pirintsos S."/>
            <person name="Studholme D.J."/>
            <person name="Pavlidis P."/>
            <person name="Sarris P.F."/>
        </authorList>
    </citation>
    <scope>NUCLEOTIDE SEQUENCE [LARGE SCALE GENOMIC DNA]</scope>
    <source>
        <strain evidence="2">cv. PFS-1207/04</strain>
    </source>
</reference>
<dbReference type="Proteomes" id="UP000266723">
    <property type="component" value="Unassembled WGS sequence"/>
</dbReference>
<sequence>MSSGEGICRGLQAGAVLPAPCNQLERDWCAATNLSNKNKFCGQPPIQPIGHKQELLGGFYSKGVTHV</sequence>
<protein>
    <submittedName>
        <fullName evidence="1">Uncharacterized protein</fullName>
    </submittedName>
</protein>
<proteinExistence type="predicted"/>
<dbReference type="EMBL" id="QGKV02000649">
    <property type="protein sequence ID" value="KAF3580712.1"/>
    <property type="molecule type" value="Genomic_DNA"/>
</dbReference>
<evidence type="ECO:0000313" key="2">
    <source>
        <dbReference type="Proteomes" id="UP000266723"/>
    </source>
</evidence>
<accession>A0ABQ7DS65</accession>